<protein>
    <submittedName>
        <fullName evidence="1">Uncharacterized protein</fullName>
    </submittedName>
</protein>
<evidence type="ECO:0000313" key="1">
    <source>
        <dbReference type="EMBL" id="QHM71292.1"/>
    </source>
</evidence>
<sequence>MINIPGTPIIGGTNSGIWTPGAVLIGNSSAAGQVVDVIDLTSPALDSRVTFTGPAYRYFNATGALVECSENEWPLEYRNGSAIGRREPFAASSNAISALQAEYMTIGAPDGWLTQYTEKSGNTYHRLRFNTTATGPLTLQIFYKILGRENLCLRIATNTANNYRNIGINGGEITYAGDGITNTAITNCGDGVYLLRAAMNYVSGVLGLLTAEAVVTSDDLPRVATLDANAGFYVGYPQLTAGELAAPPLDLGESLPASSVVIDTSAALRITVRYSDGTTDSYDTPGVAFTLPAGERHIKRIELKQ</sequence>
<organism evidence="1 2">
    <name type="scientific">Mixta intestinalis</name>
    <dbReference type="NCBI Taxonomy" id="1615494"/>
    <lineage>
        <taxon>Bacteria</taxon>
        <taxon>Pseudomonadati</taxon>
        <taxon>Pseudomonadota</taxon>
        <taxon>Gammaproteobacteria</taxon>
        <taxon>Enterobacterales</taxon>
        <taxon>Erwiniaceae</taxon>
        <taxon>Mixta</taxon>
    </lineage>
</organism>
<dbReference type="KEGG" id="mint:C7M51_01578"/>
<dbReference type="AlphaFoldDB" id="A0A6P1PYW2"/>
<accession>A0A6P1PYW2</accession>
<evidence type="ECO:0000313" key="2">
    <source>
        <dbReference type="Proteomes" id="UP000464053"/>
    </source>
</evidence>
<name>A0A6P1PYW2_9GAMM</name>
<dbReference type="Proteomes" id="UP000464053">
    <property type="component" value="Chromosome"/>
</dbReference>
<dbReference type="EMBL" id="CP028271">
    <property type="protein sequence ID" value="QHM71292.1"/>
    <property type="molecule type" value="Genomic_DNA"/>
</dbReference>
<gene>
    <name evidence="1" type="ORF">C7M51_01578</name>
</gene>
<dbReference type="RefSeq" id="WP_160621290.1">
    <property type="nucleotide sequence ID" value="NZ_CP028271.1"/>
</dbReference>
<reference evidence="1 2" key="1">
    <citation type="submission" date="2018-03" db="EMBL/GenBank/DDBJ databases">
        <title>Pantoea intestinalis SRCM103226 isolated form the mealworm.</title>
        <authorList>
            <person name="Jeong D.-Y."/>
            <person name="Kim J.W."/>
        </authorList>
    </citation>
    <scope>NUCLEOTIDE SEQUENCE [LARGE SCALE GENOMIC DNA]</scope>
    <source>
        <strain evidence="1 2">SRCM103226</strain>
    </source>
</reference>
<keyword evidence="2" id="KW-1185">Reference proteome</keyword>
<proteinExistence type="predicted"/>
<dbReference type="OrthoDB" id="6549055at2"/>